<dbReference type="KEGG" id="lpk:LACPI_0055"/>
<dbReference type="PROSITE" id="PS00552">
    <property type="entry name" value="HTH_MERR_1"/>
    <property type="match status" value="1"/>
</dbReference>
<dbReference type="GO" id="GO:0003677">
    <property type="term" value="F:DNA binding"/>
    <property type="evidence" value="ECO:0007669"/>
    <property type="project" value="UniProtKB-KW"/>
</dbReference>
<name>A0A0D6DUS9_9LACT</name>
<organism evidence="3 4">
    <name type="scientific">Pseudolactococcus piscium MKFS47</name>
    <dbReference type="NCBI Taxonomy" id="297352"/>
    <lineage>
        <taxon>Bacteria</taxon>
        <taxon>Bacillati</taxon>
        <taxon>Bacillota</taxon>
        <taxon>Bacilli</taxon>
        <taxon>Lactobacillales</taxon>
        <taxon>Streptococcaceae</taxon>
        <taxon>Pseudolactococcus</taxon>
    </lineage>
</organism>
<dbReference type="SMART" id="SM00422">
    <property type="entry name" value="HTH_MERR"/>
    <property type="match status" value="1"/>
</dbReference>
<dbReference type="PRINTS" id="PR00040">
    <property type="entry name" value="HTHMERR"/>
</dbReference>
<dbReference type="PANTHER" id="PTHR30204">
    <property type="entry name" value="REDOX-CYCLING DRUG-SENSING TRANSCRIPTIONAL ACTIVATOR SOXR"/>
    <property type="match status" value="1"/>
</dbReference>
<sequence>MKQTYKISDIATLTGLSIPTLRYYEEIGLLHPARNATNYRVFTDDDLRWIAFIKRAKATGMSLKKIIDYARLREKGDSTMLDRINILVEQETILQLEQDKLQAHITFLQDKKAYYENLLDDTKK</sequence>
<dbReference type="InterPro" id="IPR047057">
    <property type="entry name" value="MerR_fam"/>
</dbReference>
<dbReference type="RefSeq" id="WP_047914561.1">
    <property type="nucleotide sequence ID" value="NZ_LN774769.1"/>
</dbReference>
<dbReference type="PANTHER" id="PTHR30204:SF98">
    <property type="entry name" value="HTH-TYPE TRANSCRIPTIONAL REGULATOR ADHR"/>
    <property type="match status" value="1"/>
</dbReference>
<dbReference type="HOGENOM" id="CLU_060077_8_3_9"/>
<accession>A0A0D6DUS9</accession>
<evidence type="ECO:0000256" key="1">
    <source>
        <dbReference type="ARBA" id="ARBA00023125"/>
    </source>
</evidence>
<dbReference type="Pfam" id="PF13411">
    <property type="entry name" value="MerR_1"/>
    <property type="match status" value="1"/>
</dbReference>
<dbReference type="GO" id="GO:0003700">
    <property type="term" value="F:DNA-binding transcription factor activity"/>
    <property type="evidence" value="ECO:0007669"/>
    <property type="project" value="InterPro"/>
</dbReference>
<evidence type="ECO:0000259" key="2">
    <source>
        <dbReference type="PROSITE" id="PS50937"/>
    </source>
</evidence>
<dbReference type="InterPro" id="IPR009061">
    <property type="entry name" value="DNA-bd_dom_put_sf"/>
</dbReference>
<dbReference type="Proteomes" id="UP000033166">
    <property type="component" value="Chromosome I"/>
</dbReference>
<keyword evidence="1" id="KW-0238">DNA-binding</keyword>
<protein>
    <submittedName>
        <fullName evidence="3">Transcriptional regulator, MerR family</fullName>
    </submittedName>
</protein>
<reference evidence="4" key="1">
    <citation type="submission" date="2015-01" db="EMBL/GenBank/DDBJ databases">
        <authorList>
            <person name="Andreevskaya M."/>
        </authorList>
    </citation>
    <scope>NUCLEOTIDE SEQUENCE [LARGE SCALE GENOMIC DNA]</scope>
    <source>
        <strain evidence="4">MKFS47</strain>
    </source>
</reference>
<dbReference type="InterPro" id="IPR000551">
    <property type="entry name" value="MerR-type_HTH_dom"/>
</dbReference>
<dbReference type="EMBL" id="LN774769">
    <property type="protein sequence ID" value="CEN27255.1"/>
    <property type="molecule type" value="Genomic_DNA"/>
</dbReference>
<proteinExistence type="predicted"/>
<dbReference type="CDD" id="cd01109">
    <property type="entry name" value="HTH_YyaN"/>
    <property type="match status" value="1"/>
</dbReference>
<gene>
    <name evidence="3" type="ORF">LACPI_0055</name>
</gene>
<evidence type="ECO:0000313" key="4">
    <source>
        <dbReference type="Proteomes" id="UP000033166"/>
    </source>
</evidence>
<evidence type="ECO:0000313" key="3">
    <source>
        <dbReference type="EMBL" id="CEN27255.1"/>
    </source>
</evidence>
<dbReference type="Gene3D" id="1.10.1660.10">
    <property type="match status" value="1"/>
</dbReference>
<dbReference type="SUPFAM" id="SSF46955">
    <property type="entry name" value="Putative DNA-binding domain"/>
    <property type="match status" value="1"/>
</dbReference>
<dbReference type="PROSITE" id="PS50937">
    <property type="entry name" value="HTH_MERR_2"/>
    <property type="match status" value="1"/>
</dbReference>
<feature type="domain" description="HTH merR-type" evidence="2">
    <location>
        <begin position="4"/>
        <end position="72"/>
    </location>
</feature>
<dbReference type="AlphaFoldDB" id="A0A0D6DUS9"/>